<evidence type="ECO:0000259" key="5">
    <source>
        <dbReference type="Pfam" id="PF07687"/>
    </source>
</evidence>
<dbReference type="EMBL" id="KN846975">
    <property type="protein sequence ID" value="KIW76044.1"/>
    <property type="molecule type" value="Genomic_DNA"/>
</dbReference>
<dbReference type="RefSeq" id="XP_013279852.1">
    <property type="nucleotide sequence ID" value="XM_013424398.1"/>
</dbReference>
<dbReference type="Pfam" id="PF07687">
    <property type="entry name" value="M20_dimer"/>
    <property type="match status" value="1"/>
</dbReference>
<evidence type="ECO:0000256" key="3">
    <source>
        <dbReference type="ARBA" id="ARBA00022801"/>
    </source>
</evidence>
<comment type="cofactor">
    <cofactor evidence="4">
        <name>Mn(2+)</name>
        <dbReference type="ChEBI" id="CHEBI:29035"/>
    </cofactor>
    <text evidence="4">The Mn(2+) ion enhances activity.</text>
</comment>
<comment type="similarity">
    <text evidence="1">Belongs to the peptidase M20 family.</text>
</comment>
<dbReference type="FunFam" id="3.30.70.360:FF:000001">
    <property type="entry name" value="N-acetyldiaminopimelate deacetylase"/>
    <property type="match status" value="1"/>
</dbReference>
<dbReference type="PANTHER" id="PTHR11014">
    <property type="entry name" value="PEPTIDASE M20 FAMILY MEMBER"/>
    <property type="match status" value="1"/>
</dbReference>
<name>A0A0D2GUL8_9EURO</name>
<feature type="binding site" evidence="4">
    <location>
        <position position="191"/>
    </location>
    <ligand>
        <name>Mn(2+)</name>
        <dbReference type="ChEBI" id="CHEBI:29035"/>
        <label>2</label>
    </ligand>
</feature>
<dbReference type="HOGENOM" id="CLU_023257_6_0_1"/>
<organism evidence="6 7">
    <name type="scientific">Fonsecaea pedrosoi CBS 271.37</name>
    <dbReference type="NCBI Taxonomy" id="1442368"/>
    <lineage>
        <taxon>Eukaryota</taxon>
        <taxon>Fungi</taxon>
        <taxon>Dikarya</taxon>
        <taxon>Ascomycota</taxon>
        <taxon>Pezizomycotina</taxon>
        <taxon>Eurotiomycetes</taxon>
        <taxon>Chaetothyriomycetidae</taxon>
        <taxon>Chaetothyriales</taxon>
        <taxon>Herpotrichiellaceae</taxon>
        <taxon>Fonsecaea</taxon>
    </lineage>
</organism>
<dbReference type="STRING" id="1442368.A0A0D2GUL8"/>
<dbReference type="Proteomes" id="UP000053029">
    <property type="component" value="Unassembled WGS sequence"/>
</dbReference>
<sequence length="431" mass="46509">MAAEQQHAEPSRISRLIAQYLPDLGPYQHLYRTLHANPELSVQEEKTAEVVAARLRKLDGFDVRTHIGGYGVVGVLENGPGKTVLLRAELDALPVLERTGLEFASSKTVLDLSDNVVKPVMHACGHDLHMAALLAASELLHKGRHAWGGTVIALFQPNEERGAGAQAMVDDGLFDVNRHHIPIPHVALGGHVMPMRTGMIKTRSGVMGSAADSFLVTLYGRGGHGSRPHHAVDPVVLASSTVMKLQTIVSRETDPRETVVVTVGSLHAGSAANIISDEAELQINIRTFSLQTRHKVIEAVRRIVDAECRAFGSPKPPRIEHIGSFPLLYNDEAATDIVSEAMKNHFRGEFGTDATISTGSEDFANLTSPLSIPSVFWNYGGIDAQQWDDAAQDGKLEDIPGNHSSYFAPVIQPTLSVGTEAYATAALAFLL</sequence>
<dbReference type="GO" id="GO:0046872">
    <property type="term" value="F:metal ion binding"/>
    <property type="evidence" value="ECO:0007669"/>
    <property type="project" value="UniProtKB-KW"/>
</dbReference>
<keyword evidence="7" id="KW-1185">Reference proteome</keyword>
<keyword evidence="3" id="KW-0378">Hydrolase</keyword>
<evidence type="ECO:0000256" key="2">
    <source>
        <dbReference type="ARBA" id="ARBA00006247"/>
    </source>
</evidence>
<dbReference type="InterPro" id="IPR036264">
    <property type="entry name" value="Bact_exopeptidase_dim_dom"/>
</dbReference>
<protein>
    <recommendedName>
        <fullName evidence="5">Peptidase M20 dimerisation domain-containing protein</fullName>
    </recommendedName>
</protein>
<evidence type="ECO:0000256" key="1">
    <source>
        <dbReference type="ARBA" id="ARBA00006153"/>
    </source>
</evidence>
<feature type="domain" description="Peptidase M20 dimerisation" evidence="5">
    <location>
        <begin position="213"/>
        <end position="308"/>
    </location>
</feature>
<accession>A0A0D2GUL8</accession>
<dbReference type="Gene3D" id="3.30.70.360">
    <property type="match status" value="1"/>
</dbReference>
<dbReference type="Pfam" id="PF01546">
    <property type="entry name" value="Peptidase_M20"/>
    <property type="match status" value="1"/>
</dbReference>
<dbReference type="SUPFAM" id="SSF55031">
    <property type="entry name" value="Bacterial exopeptidase dimerisation domain"/>
    <property type="match status" value="1"/>
</dbReference>
<gene>
    <name evidence="6" type="ORF">Z517_10789</name>
</gene>
<dbReference type="OrthoDB" id="6119954at2759"/>
<evidence type="ECO:0000313" key="7">
    <source>
        <dbReference type="Proteomes" id="UP000053029"/>
    </source>
</evidence>
<dbReference type="GO" id="GO:0016787">
    <property type="term" value="F:hydrolase activity"/>
    <property type="evidence" value="ECO:0007669"/>
    <property type="project" value="UniProtKB-KW"/>
</dbReference>
<feature type="binding site" evidence="4">
    <location>
        <position position="160"/>
    </location>
    <ligand>
        <name>Mn(2+)</name>
        <dbReference type="ChEBI" id="CHEBI:29035"/>
        <label>2</label>
    </ligand>
</feature>
<proteinExistence type="inferred from homology"/>
<keyword evidence="4" id="KW-0479">Metal-binding</keyword>
<evidence type="ECO:0000256" key="4">
    <source>
        <dbReference type="PIRSR" id="PIRSR005962-1"/>
    </source>
</evidence>
<dbReference type="InterPro" id="IPR002933">
    <property type="entry name" value="Peptidase_M20"/>
</dbReference>
<feature type="binding site" evidence="4">
    <location>
        <position position="124"/>
    </location>
    <ligand>
        <name>Mn(2+)</name>
        <dbReference type="ChEBI" id="CHEBI:29035"/>
        <label>2</label>
    </ligand>
</feature>
<dbReference type="InterPro" id="IPR017439">
    <property type="entry name" value="Amidohydrolase"/>
</dbReference>
<feature type="binding site" evidence="4">
    <location>
        <position position="126"/>
    </location>
    <ligand>
        <name>Mn(2+)</name>
        <dbReference type="ChEBI" id="CHEBI:29035"/>
        <label>2</label>
    </ligand>
</feature>
<reference evidence="6 7" key="1">
    <citation type="submission" date="2015-01" db="EMBL/GenBank/DDBJ databases">
        <title>The Genome Sequence of Fonsecaea pedrosoi CBS 271.37.</title>
        <authorList>
            <consortium name="The Broad Institute Genomics Platform"/>
            <person name="Cuomo C."/>
            <person name="de Hoog S."/>
            <person name="Gorbushina A."/>
            <person name="Stielow B."/>
            <person name="Teixiera M."/>
            <person name="Abouelleil A."/>
            <person name="Chapman S.B."/>
            <person name="Priest M."/>
            <person name="Young S.K."/>
            <person name="Wortman J."/>
            <person name="Nusbaum C."/>
            <person name="Birren B."/>
        </authorList>
    </citation>
    <scope>NUCLEOTIDE SEQUENCE [LARGE SCALE GENOMIC DNA]</scope>
    <source>
        <strain evidence="6 7">CBS 271.37</strain>
    </source>
</reference>
<dbReference type="InterPro" id="IPR011650">
    <property type="entry name" value="Peptidase_M20_dimer"/>
</dbReference>
<dbReference type="NCBIfam" id="TIGR01891">
    <property type="entry name" value="amidohydrolases"/>
    <property type="match status" value="1"/>
</dbReference>
<dbReference type="AlphaFoldDB" id="A0A0D2GUL8"/>
<dbReference type="GeneID" id="25310279"/>
<dbReference type="Gene3D" id="3.40.630.10">
    <property type="entry name" value="Zn peptidases"/>
    <property type="match status" value="1"/>
</dbReference>
<dbReference type="PANTHER" id="PTHR11014:SF63">
    <property type="entry name" value="METALLOPEPTIDASE, PUTATIVE (AFU_ORTHOLOGUE AFUA_6G09600)-RELATED"/>
    <property type="match status" value="1"/>
</dbReference>
<keyword evidence="4" id="KW-0464">Manganese</keyword>
<dbReference type="SUPFAM" id="SSF53187">
    <property type="entry name" value="Zn-dependent exopeptidases"/>
    <property type="match status" value="1"/>
</dbReference>
<comment type="similarity">
    <text evidence="2">Belongs to the peptidase M20A family.</text>
</comment>
<evidence type="ECO:0000313" key="6">
    <source>
        <dbReference type="EMBL" id="KIW76044.1"/>
    </source>
</evidence>
<dbReference type="VEuPathDB" id="FungiDB:Z517_10789"/>
<dbReference type="PIRSF" id="PIRSF005962">
    <property type="entry name" value="Pept_M20D_amidohydro"/>
    <property type="match status" value="1"/>
</dbReference>